<dbReference type="AlphaFoldDB" id="A0A1H0EVY9"/>
<evidence type="ECO:0000256" key="1">
    <source>
        <dbReference type="SAM" id="MobiDB-lite"/>
    </source>
</evidence>
<feature type="compositionally biased region" description="Polar residues" evidence="1">
    <location>
        <begin position="61"/>
        <end position="70"/>
    </location>
</feature>
<accession>A0A1H0EVY9</accession>
<evidence type="ECO:0008006" key="4">
    <source>
        <dbReference type="Google" id="ProtNLM"/>
    </source>
</evidence>
<feature type="region of interest" description="Disordered" evidence="1">
    <location>
        <begin position="56"/>
        <end position="86"/>
    </location>
</feature>
<dbReference type="Proteomes" id="UP000199677">
    <property type="component" value="Unassembled WGS sequence"/>
</dbReference>
<name>A0A1H0EVY9_9GAMM</name>
<dbReference type="OrthoDB" id="9181600at2"/>
<evidence type="ECO:0000313" key="2">
    <source>
        <dbReference type="EMBL" id="SDN86597.1"/>
    </source>
</evidence>
<keyword evidence="3" id="KW-1185">Reference proteome</keyword>
<dbReference type="EMBL" id="FNII01000009">
    <property type="protein sequence ID" value="SDN86597.1"/>
    <property type="molecule type" value="Genomic_DNA"/>
</dbReference>
<dbReference type="STRING" id="416873.SAMN04487951_10925"/>
<dbReference type="RefSeq" id="WP_089706765.1">
    <property type="nucleotide sequence ID" value="NZ_FNII01000009.1"/>
</dbReference>
<protein>
    <recommendedName>
        <fullName evidence="4">Antitoxin</fullName>
    </recommendedName>
</protein>
<organism evidence="2 3">
    <name type="scientific">Vreelandella arcis</name>
    <dbReference type="NCBI Taxonomy" id="416873"/>
    <lineage>
        <taxon>Bacteria</taxon>
        <taxon>Pseudomonadati</taxon>
        <taxon>Pseudomonadota</taxon>
        <taxon>Gammaproteobacteria</taxon>
        <taxon>Oceanospirillales</taxon>
        <taxon>Halomonadaceae</taxon>
        <taxon>Vreelandella</taxon>
    </lineage>
</organism>
<reference evidence="3" key="1">
    <citation type="submission" date="2016-10" db="EMBL/GenBank/DDBJ databases">
        <authorList>
            <person name="Varghese N."/>
            <person name="Submissions S."/>
        </authorList>
    </citation>
    <scope>NUCLEOTIDE SEQUENCE [LARGE SCALE GENOMIC DNA]</scope>
    <source>
        <strain evidence="3">CGMCC 1.6494</strain>
    </source>
</reference>
<proteinExistence type="predicted"/>
<evidence type="ECO:0000313" key="3">
    <source>
        <dbReference type="Proteomes" id="UP000199677"/>
    </source>
</evidence>
<gene>
    <name evidence="2" type="ORF">SAMN04487951_10925</name>
</gene>
<sequence>MHANVKQLRLQTKALLAATQRGETVDITYRGKPCARLVGVVENDQETRPVRNPAFGLWADQDTSNGNDVESQVRRLRAPRSFEMRE</sequence>